<feature type="chain" id="PRO_5027115590" description="Thioredoxin domain-containing protein" evidence="1">
    <location>
        <begin position="23"/>
        <end position="95"/>
    </location>
</feature>
<sequence>MRMRIRKRWMVAGLMLSLPYLAYSRAQAERPEWDQGKAVEAVKKVTALEAARRQPWDKIAWLTDVDAAVARARKENRPIFLYFYVEKGGPAAAMC</sequence>
<dbReference type="Gene3D" id="3.40.30.10">
    <property type="entry name" value="Glutaredoxin"/>
    <property type="match status" value="1"/>
</dbReference>
<reference evidence="2" key="1">
    <citation type="submission" date="2020-02" db="EMBL/GenBank/DDBJ databases">
        <authorList>
            <person name="Meier V. D."/>
        </authorList>
    </citation>
    <scope>NUCLEOTIDE SEQUENCE</scope>
    <source>
        <strain evidence="2">AVDCRST_MAG63</strain>
    </source>
</reference>
<name>A0A6J4H5T5_9BACT</name>
<feature type="signal peptide" evidence="1">
    <location>
        <begin position="1"/>
        <end position="22"/>
    </location>
</feature>
<evidence type="ECO:0000313" key="2">
    <source>
        <dbReference type="EMBL" id="CAA9212254.1"/>
    </source>
</evidence>
<dbReference type="EMBL" id="CADCTO010000005">
    <property type="protein sequence ID" value="CAA9212254.1"/>
    <property type="molecule type" value="Genomic_DNA"/>
</dbReference>
<dbReference type="AlphaFoldDB" id="A0A6J4H5T5"/>
<protein>
    <recommendedName>
        <fullName evidence="3">Thioredoxin domain-containing protein</fullName>
    </recommendedName>
</protein>
<keyword evidence="1" id="KW-0732">Signal</keyword>
<evidence type="ECO:0008006" key="3">
    <source>
        <dbReference type="Google" id="ProtNLM"/>
    </source>
</evidence>
<gene>
    <name evidence="2" type="ORF">AVDCRST_MAG63-14</name>
</gene>
<accession>A0A6J4H5T5</accession>
<evidence type="ECO:0000256" key="1">
    <source>
        <dbReference type="SAM" id="SignalP"/>
    </source>
</evidence>
<dbReference type="SUPFAM" id="SSF52833">
    <property type="entry name" value="Thioredoxin-like"/>
    <property type="match status" value="1"/>
</dbReference>
<organism evidence="2">
    <name type="scientific">uncultured Armatimonadetes bacterium</name>
    <dbReference type="NCBI Taxonomy" id="157466"/>
    <lineage>
        <taxon>Bacteria</taxon>
        <taxon>Bacillati</taxon>
        <taxon>Armatimonadota</taxon>
        <taxon>environmental samples</taxon>
    </lineage>
</organism>
<proteinExistence type="predicted"/>
<dbReference type="InterPro" id="IPR036249">
    <property type="entry name" value="Thioredoxin-like_sf"/>
</dbReference>